<dbReference type="AlphaFoldDB" id="A0A0A1TBK4"/>
<reference evidence="2 3" key="1">
    <citation type="journal article" date="2015" name="Genome Announc.">
        <title>Draft Genome Sequence and Gene Annotation of the Entomopathogenic Fungus Verticillium hemipterigenum.</title>
        <authorList>
            <person name="Horn F."/>
            <person name="Habel A."/>
            <person name="Scharf D.H."/>
            <person name="Dworschak J."/>
            <person name="Brakhage A.A."/>
            <person name="Guthke R."/>
            <person name="Hertweck C."/>
            <person name="Linde J."/>
        </authorList>
    </citation>
    <scope>NUCLEOTIDE SEQUENCE [LARGE SCALE GENOMIC DNA]</scope>
</reference>
<dbReference type="EMBL" id="CDHN01000002">
    <property type="protein sequence ID" value="CEJ84758.1"/>
    <property type="molecule type" value="Genomic_DNA"/>
</dbReference>
<dbReference type="STRING" id="1531966.A0A0A1TBK4"/>
<feature type="compositionally biased region" description="Polar residues" evidence="1">
    <location>
        <begin position="237"/>
        <end position="259"/>
    </location>
</feature>
<evidence type="ECO:0000313" key="3">
    <source>
        <dbReference type="Proteomes" id="UP000039046"/>
    </source>
</evidence>
<feature type="compositionally biased region" description="Low complexity" evidence="1">
    <location>
        <begin position="188"/>
        <end position="210"/>
    </location>
</feature>
<dbReference type="Proteomes" id="UP000039046">
    <property type="component" value="Unassembled WGS sequence"/>
</dbReference>
<accession>A0A0A1TBK4</accession>
<protein>
    <submittedName>
        <fullName evidence="2">Uncharacterized protein</fullName>
    </submittedName>
</protein>
<feature type="compositionally biased region" description="Basic and acidic residues" evidence="1">
    <location>
        <begin position="137"/>
        <end position="146"/>
    </location>
</feature>
<name>A0A0A1TBK4_9HYPO</name>
<feature type="compositionally biased region" description="Polar residues" evidence="1">
    <location>
        <begin position="177"/>
        <end position="186"/>
    </location>
</feature>
<organism evidence="2 3">
    <name type="scientific">[Torrubiella] hemipterigena</name>
    <dbReference type="NCBI Taxonomy" id="1531966"/>
    <lineage>
        <taxon>Eukaryota</taxon>
        <taxon>Fungi</taxon>
        <taxon>Dikarya</taxon>
        <taxon>Ascomycota</taxon>
        <taxon>Pezizomycotina</taxon>
        <taxon>Sordariomycetes</taxon>
        <taxon>Hypocreomycetidae</taxon>
        <taxon>Hypocreales</taxon>
        <taxon>Clavicipitaceae</taxon>
        <taxon>Clavicipitaceae incertae sedis</taxon>
        <taxon>'Torrubiella' clade</taxon>
    </lineage>
</organism>
<sequence>MTRRLPWNTARWQSSPAASPASRRAKKEESSSPQPQADSLPGSINSASHTPRRRLPISNRESRSSVSPPPDAPLEQFMIEGDDRYRMVEDELLRAAQRFTTHLHRAEYERLKRLARSQNADSIREIERPVIGTPTMEARRRHDRVAQRIKQRSVPGEDASSSSPRPATGLRNLLDAPSQQEQSISSLAPRPSTAARTPASARPQRRPQPAIQSSPGVGPSSSRISPFATPIRRRIPTHTSNQPSPATPGPSNSSASRATVVNLVDDDIDVDDPFGLKKRNVKRNASREQFSSRTPKKEPSPIESVVPHFL</sequence>
<keyword evidence="3" id="KW-1185">Reference proteome</keyword>
<feature type="region of interest" description="Disordered" evidence="1">
    <location>
        <begin position="131"/>
        <end position="310"/>
    </location>
</feature>
<evidence type="ECO:0000256" key="1">
    <source>
        <dbReference type="SAM" id="MobiDB-lite"/>
    </source>
</evidence>
<evidence type="ECO:0000313" key="2">
    <source>
        <dbReference type="EMBL" id="CEJ84758.1"/>
    </source>
</evidence>
<feature type="region of interest" description="Disordered" evidence="1">
    <location>
        <begin position="1"/>
        <end position="76"/>
    </location>
</feature>
<dbReference type="OrthoDB" id="5374569at2759"/>
<feature type="compositionally biased region" description="Polar residues" evidence="1">
    <location>
        <begin position="211"/>
        <end position="224"/>
    </location>
</feature>
<gene>
    <name evidence="2" type="ORF">VHEMI03570</name>
</gene>
<feature type="compositionally biased region" description="Polar residues" evidence="1">
    <location>
        <begin position="31"/>
        <end position="49"/>
    </location>
</feature>
<dbReference type="HOGENOM" id="CLU_038290_3_0_1"/>
<proteinExistence type="predicted"/>